<feature type="compositionally biased region" description="Pro residues" evidence="1">
    <location>
        <begin position="259"/>
        <end position="272"/>
    </location>
</feature>
<name>A0A9P8A5D3_MORAP</name>
<feature type="transmembrane region" description="Helical" evidence="2">
    <location>
        <begin position="111"/>
        <end position="129"/>
    </location>
</feature>
<feature type="region of interest" description="Disordered" evidence="1">
    <location>
        <begin position="244"/>
        <end position="287"/>
    </location>
</feature>
<evidence type="ECO:0000313" key="4">
    <source>
        <dbReference type="Proteomes" id="UP000717515"/>
    </source>
</evidence>
<dbReference type="Proteomes" id="UP000717515">
    <property type="component" value="Unassembled WGS sequence"/>
</dbReference>
<keyword evidence="2" id="KW-0472">Membrane</keyword>
<keyword evidence="2" id="KW-0812">Transmembrane</keyword>
<gene>
    <name evidence="3" type="ORF">KVV02_008227</name>
</gene>
<protein>
    <submittedName>
        <fullName evidence="3">Uncharacterized protein</fullName>
    </submittedName>
</protein>
<keyword evidence="2" id="KW-1133">Transmembrane helix</keyword>
<sequence>MPILRAIPLQQTLKRPVLGLTHSTARRPQLSSTQQAEEEAERGHAVPDNEQDLGEYPIELFQLRLNSLQDHLSEHHPTTLVYITSLVVVFVIAVVFLVTMLSLHVSDGKPWVLGVIVIMILLFISKMSFLSRIEKAHKTTTALLQSFNDQDMSRYGVLYRLRPRQPSSTTEHRWIVRFAHRLNLGLPCWAVDLTTIDHIDEHSFQDHPASDPHASPEEILARDNELPTYRPKADQDHELVLSTALPPKYDEVALEMEPMPTPPAQPPAPPPCMDNSSSSVTPGHSQS</sequence>
<organism evidence="3 4">
    <name type="scientific">Mortierella alpina</name>
    <name type="common">Oleaginous fungus</name>
    <name type="synonym">Mortierella renispora</name>
    <dbReference type="NCBI Taxonomy" id="64518"/>
    <lineage>
        <taxon>Eukaryota</taxon>
        <taxon>Fungi</taxon>
        <taxon>Fungi incertae sedis</taxon>
        <taxon>Mucoromycota</taxon>
        <taxon>Mortierellomycotina</taxon>
        <taxon>Mortierellomycetes</taxon>
        <taxon>Mortierellales</taxon>
        <taxon>Mortierellaceae</taxon>
        <taxon>Mortierella</taxon>
    </lineage>
</organism>
<accession>A0A9P8A5D3</accession>
<evidence type="ECO:0000313" key="3">
    <source>
        <dbReference type="EMBL" id="KAG9324259.1"/>
    </source>
</evidence>
<comment type="caution">
    <text evidence="3">The sequence shown here is derived from an EMBL/GenBank/DDBJ whole genome shotgun (WGS) entry which is preliminary data.</text>
</comment>
<proteinExistence type="predicted"/>
<feature type="transmembrane region" description="Helical" evidence="2">
    <location>
        <begin position="80"/>
        <end position="105"/>
    </location>
</feature>
<evidence type="ECO:0000256" key="1">
    <source>
        <dbReference type="SAM" id="MobiDB-lite"/>
    </source>
</evidence>
<feature type="compositionally biased region" description="Polar residues" evidence="1">
    <location>
        <begin position="274"/>
        <end position="287"/>
    </location>
</feature>
<evidence type="ECO:0000256" key="2">
    <source>
        <dbReference type="SAM" id="Phobius"/>
    </source>
</evidence>
<dbReference type="EMBL" id="JAIFTL010000072">
    <property type="protein sequence ID" value="KAG9324259.1"/>
    <property type="molecule type" value="Genomic_DNA"/>
</dbReference>
<reference evidence="3" key="1">
    <citation type="submission" date="2021-07" db="EMBL/GenBank/DDBJ databases">
        <title>Draft genome of Mortierella alpina, strain LL118, isolated from an aspen leaf litter sample.</title>
        <authorList>
            <person name="Yang S."/>
            <person name="Vinatzer B.A."/>
        </authorList>
    </citation>
    <scope>NUCLEOTIDE SEQUENCE</scope>
    <source>
        <strain evidence="3">LL118</strain>
    </source>
</reference>
<dbReference type="AlphaFoldDB" id="A0A9P8A5D3"/>
<feature type="region of interest" description="Disordered" evidence="1">
    <location>
        <begin position="24"/>
        <end position="50"/>
    </location>
</feature>